<feature type="chain" id="PRO_5003405913" evidence="1">
    <location>
        <begin position="17"/>
        <end position="288"/>
    </location>
</feature>
<dbReference type="EMBL" id="GL379902">
    <property type="protein sequence ID" value="EGT33133.1"/>
    <property type="molecule type" value="Genomic_DNA"/>
</dbReference>
<dbReference type="Proteomes" id="UP000008068">
    <property type="component" value="Unassembled WGS sequence"/>
</dbReference>
<protein>
    <submittedName>
        <fullName evidence="2">Uncharacterized protein</fullName>
    </submittedName>
</protein>
<evidence type="ECO:0000313" key="3">
    <source>
        <dbReference type="Proteomes" id="UP000008068"/>
    </source>
</evidence>
<dbReference type="AlphaFoldDB" id="G0NKV5"/>
<organism evidence="3">
    <name type="scientific">Caenorhabditis brenneri</name>
    <name type="common">Nematode worm</name>
    <dbReference type="NCBI Taxonomy" id="135651"/>
    <lineage>
        <taxon>Eukaryota</taxon>
        <taxon>Metazoa</taxon>
        <taxon>Ecdysozoa</taxon>
        <taxon>Nematoda</taxon>
        <taxon>Chromadorea</taxon>
        <taxon>Rhabditida</taxon>
        <taxon>Rhabditina</taxon>
        <taxon>Rhabditomorpha</taxon>
        <taxon>Rhabditoidea</taxon>
        <taxon>Rhabditidae</taxon>
        <taxon>Peloderinae</taxon>
        <taxon>Caenorhabditis</taxon>
    </lineage>
</organism>
<keyword evidence="3" id="KW-1185">Reference proteome</keyword>
<feature type="signal peptide" evidence="1">
    <location>
        <begin position="1"/>
        <end position="16"/>
    </location>
</feature>
<proteinExistence type="predicted"/>
<reference evidence="3" key="1">
    <citation type="submission" date="2011-07" db="EMBL/GenBank/DDBJ databases">
        <authorList>
            <consortium name="Caenorhabditis brenneri Sequencing and Analysis Consortium"/>
            <person name="Wilson R.K."/>
        </authorList>
    </citation>
    <scope>NUCLEOTIDE SEQUENCE [LARGE SCALE GENOMIC DNA]</scope>
    <source>
        <strain evidence="3">PB2801</strain>
    </source>
</reference>
<evidence type="ECO:0000256" key="1">
    <source>
        <dbReference type="SAM" id="SignalP"/>
    </source>
</evidence>
<name>G0NKV5_CAEBE</name>
<dbReference type="InParanoid" id="G0NKV5"/>
<dbReference type="HOGENOM" id="CLU_967172_0_0_1"/>
<evidence type="ECO:0000313" key="2">
    <source>
        <dbReference type="EMBL" id="EGT33133.1"/>
    </source>
</evidence>
<accession>G0NKV5</accession>
<gene>
    <name evidence="2" type="ORF">CAEBREN_17449</name>
</gene>
<sequence length="288" mass="33308">MLLLISFLSFFLNIDCIIYDDYDFSLEAPFKFQWKKYIGGKRTNYVASNKYINVLTGKQDYEDAQCIAPSGRYVGNGPISQIPPGTIFFDYDFNWKCTESRENKEKLSLEPVSVVFYEKDAKKPTEVKPGEWKMAENGYVKYFCDNWNGGMKRVAEFGCIVKKMIFGDFTVIDGNETYGVGVQEYDKTYSLTEVEVEWDKTIEGQRHWRCEETEPGQVTFREVTQEGCLVNGKEYNAYNDEFQLTNGCTFICNKQKNIYKCPDQLTFLELVKTATTKVPTTMRSELGF</sequence>
<keyword evidence="1" id="KW-0732">Signal</keyword>